<keyword evidence="3" id="KW-1185">Reference proteome</keyword>
<dbReference type="Proteomes" id="UP001385809">
    <property type="component" value="Unassembled WGS sequence"/>
</dbReference>
<feature type="region of interest" description="Disordered" evidence="1">
    <location>
        <begin position="1"/>
        <end position="32"/>
    </location>
</feature>
<evidence type="ECO:0000313" key="2">
    <source>
        <dbReference type="EMBL" id="MEJ2866748.1"/>
    </source>
</evidence>
<comment type="caution">
    <text evidence="2">The sequence shown here is derived from an EMBL/GenBank/DDBJ whole genome shotgun (WGS) entry which is preliminary data.</text>
</comment>
<gene>
    <name evidence="2" type="ORF">WCD74_03170</name>
</gene>
<feature type="compositionally biased region" description="Basic and acidic residues" evidence="1">
    <location>
        <begin position="1"/>
        <end position="25"/>
    </location>
</feature>
<sequence length="129" mass="13954">MLDVRADAALRGGDDLHGSVERRPGLEPGQVCEDVGRGDVALGEQRDVELARDHLPVTLGAVERGHAQRPRDQLLDRAREQCHLVGHVASSPSSSDIDPESARPWWAFRSARAGGRVAGSVAKAPRRRP</sequence>
<evidence type="ECO:0000256" key="1">
    <source>
        <dbReference type="SAM" id="MobiDB-lite"/>
    </source>
</evidence>
<accession>A0ABU8MHF2</accession>
<evidence type="ECO:0000313" key="3">
    <source>
        <dbReference type="Proteomes" id="UP001385809"/>
    </source>
</evidence>
<dbReference type="EMBL" id="JBBEGN010000001">
    <property type="protein sequence ID" value="MEJ2866748.1"/>
    <property type="molecule type" value="Genomic_DNA"/>
</dbReference>
<reference evidence="2 3" key="1">
    <citation type="submission" date="2024-03" db="EMBL/GenBank/DDBJ databases">
        <title>Actinomycetospora sp. OC33-EN08, a novel actinomycete isolated from wild orchid (Aerides multiflora).</title>
        <authorList>
            <person name="Suriyachadkun C."/>
        </authorList>
    </citation>
    <scope>NUCLEOTIDE SEQUENCE [LARGE SCALE GENOMIC DNA]</scope>
    <source>
        <strain evidence="2 3">OC33-EN08</strain>
    </source>
</reference>
<name>A0ABU8MHF2_9PSEU</name>
<organism evidence="2 3">
    <name type="scientific">Actinomycetospora aurantiaca</name>
    <dbReference type="NCBI Taxonomy" id="3129233"/>
    <lineage>
        <taxon>Bacteria</taxon>
        <taxon>Bacillati</taxon>
        <taxon>Actinomycetota</taxon>
        <taxon>Actinomycetes</taxon>
        <taxon>Pseudonocardiales</taxon>
        <taxon>Pseudonocardiaceae</taxon>
        <taxon>Actinomycetospora</taxon>
    </lineage>
</organism>
<protein>
    <submittedName>
        <fullName evidence="2">Uncharacterized protein</fullName>
    </submittedName>
</protein>
<dbReference type="RefSeq" id="WP_337693361.1">
    <property type="nucleotide sequence ID" value="NZ_JBBEGN010000001.1"/>
</dbReference>
<proteinExistence type="predicted"/>